<dbReference type="AlphaFoldDB" id="A0A482X8K5"/>
<proteinExistence type="predicted"/>
<feature type="region of interest" description="Disordered" evidence="1">
    <location>
        <begin position="1"/>
        <end position="72"/>
    </location>
</feature>
<comment type="caution">
    <text evidence="3">The sequence shown here is derived from an EMBL/GenBank/DDBJ whole genome shotgun (WGS) entry which is preliminary data.</text>
</comment>
<gene>
    <name evidence="3" type="ORF">LSTR_LSTR003913</name>
</gene>
<dbReference type="OrthoDB" id="2016263at2759"/>
<dbReference type="EMBL" id="QKKF02015239">
    <property type="protein sequence ID" value="RZF42295.1"/>
    <property type="molecule type" value="Genomic_DNA"/>
</dbReference>
<reference evidence="3 4" key="1">
    <citation type="journal article" date="2017" name="Gigascience">
        <title>Genome sequence of the small brown planthopper, Laodelphax striatellus.</title>
        <authorList>
            <person name="Zhu J."/>
            <person name="Jiang F."/>
            <person name="Wang X."/>
            <person name="Yang P."/>
            <person name="Bao Y."/>
            <person name="Zhao W."/>
            <person name="Wang W."/>
            <person name="Lu H."/>
            <person name="Wang Q."/>
            <person name="Cui N."/>
            <person name="Li J."/>
            <person name="Chen X."/>
            <person name="Luo L."/>
            <person name="Yu J."/>
            <person name="Kang L."/>
            <person name="Cui F."/>
        </authorList>
    </citation>
    <scope>NUCLEOTIDE SEQUENCE [LARGE SCALE GENOMIC DNA]</scope>
    <source>
        <strain evidence="3">Lst14</strain>
    </source>
</reference>
<accession>A0A482X8K5</accession>
<dbReference type="InParanoid" id="A0A482X8K5"/>
<feature type="compositionally biased region" description="Low complexity" evidence="1">
    <location>
        <begin position="1"/>
        <end position="21"/>
    </location>
</feature>
<name>A0A482X8K5_LAOST</name>
<evidence type="ECO:0000313" key="4">
    <source>
        <dbReference type="Proteomes" id="UP000291343"/>
    </source>
</evidence>
<keyword evidence="2" id="KW-1133">Transmembrane helix</keyword>
<organism evidence="3 4">
    <name type="scientific">Laodelphax striatellus</name>
    <name type="common">Small brown planthopper</name>
    <name type="synonym">Delphax striatella</name>
    <dbReference type="NCBI Taxonomy" id="195883"/>
    <lineage>
        <taxon>Eukaryota</taxon>
        <taxon>Metazoa</taxon>
        <taxon>Ecdysozoa</taxon>
        <taxon>Arthropoda</taxon>
        <taxon>Hexapoda</taxon>
        <taxon>Insecta</taxon>
        <taxon>Pterygota</taxon>
        <taxon>Neoptera</taxon>
        <taxon>Paraneoptera</taxon>
        <taxon>Hemiptera</taxon>
        <taxon>Auchenorrhyncha</taxon>
        <taxon>Fulgoroidea</taxon>
        <taxon>Delphacidae</taxon>
        <taxon>Criomorphinae</taxon>
        <taxon>Laodelphax</taxon>
    </lineage>
</organism>
<keyword evidence="2" id="KW-0472">Membrane</keyword>
<protein>
    <submittedName>
        <fullName evidence="3">Uncharacterized protein</fullName>
    </submittedName>
</protein>
<evidence type="ECO:0000256" key="1">
    <source>
        <dbReference type="SAM" id="MobiDB-lite"/>
    </source>
</evidence>
<evidence type="ECO:0000313" key="3">
    <source>
        <dbReference type="EMBL" id="RZF42295.1"/>
    </source>
</evidence>
<evidence type="ECO:0000256" key="2">
    <source>
        <dbReference type="SAM" id="Phobius"/>
    </source>
</evidence>
<keyword evidence="4" id="KW-1185">Reference proteome</keyword>
<dbReference type="Proteomes" id="UP000291343">
    <property type="component" value="Unassembled WGS sequence"/>
</dbReference>
<keyword evidence="2" id="KW-0812">Transmembrane</keyword>
<sequence>MEPSSTKSQPSSQQEPPGKSPLTRQFSQQEHPKAEQPSAAPKAAPPPTAQQERQRATFKQQGSIRQFHHGHPHHNMDAAEVEAAAGAAGGVFPEAGSWLCCLPCAWLRGNASVHKASLNIAILLVMSLLVASPVLFLISSAPGGDVMNNCHALVLVERGGGEAGANVLHTLNNQVIFDDENPLSPSTPSHHFLLHLHPSPHSAKL</sequence>
<feature type="transmembrane region" description="Helical" evidence="2">
    <location>
        <begin position="118"/>
        <end position="138"/>
    </location>
</feature>